<evidence type="ECO:0000313" key="7">
    <source>
        <dbReference type="Proteomes" id="UP000002425"/>
    </source>
</evidence>
<evidence type="ECO:0000259" key="5">
    <source>
        <dbReference type="Pfam" id="PF01168"/>
    </source>
</evidence>
<evidence type="ECO:0000256" key="2">
    <source>
        <dbReference type="HAMAP-Rule" id="MF_02087"/>
    </source>
</evidence>
<gene>
    <name evidence="6" type="ordered locus">Pcryo_0294</name>
</gene>
<feature type="modified residue" description="N6-(pyridoxal phosphate)lysine" evidence="2 3">
    <location>
        <position position="83"/>
    </location>
</feature>
<dbReference type="EMBL" id="CP000323">
    <property type="protein sequence ID" value="ABE74078.1"/>
    <property type="molecule type" value="Genomic_DNA"/>
</dbReference>
<dbReference type="InterPro" id="IPR029066">
    <property type="entry name" value="PLP-binding_barrel"/>
</dbReference>
<evidence type="ECO:0000256" key="4">
    <source>
        <dbReference type="RuleBase" id="RU004514"/>
    </source>
</evidence>
<evidence type="ECO:0000313" key="6">
    <source>
        <dbReference type="EMBL" id="ABE74078.1"/>
    </source>
</evidence>
<comment type="function">
    <text evidence="2">Pyridoxal 5'-phosphate (PLP)-binding protein, which is involved in PLP homeostasis.</text>
</comment>
<keyword evidence="1 2" id="KW-0663">Pyridoxal phosphate</keyword>
<dbReference type="PANTHER" id="PTHR10146:SF14">
    <property type="entry name" value="PYRIDOXAL PHOSPHATE HOMEOSTASIS PROTEIN"/>
    <property type="match status" value="1"/>
</dbReference>
<protein>
    <recommendedName>
        <fullName evidence="2">Pyridoxal phosphate homeostasis protein</fullName>
        <shortName evidence="2">PLP homeostasis protein</shortName>
    </recommendedName>
</protein>
<dbReference type="InterPro" id="IPR001608">
    <property type="entry name" value="Ala_racemase_N"/>
</dbReference>
<comment type="cofactor">
    <cofactor evidence="3">
        <name>pyridoxal 5'-phosphate</name>
        <dbReference type="ChEBI" id="CHEBI:597326"/>
    </cofactor>
</comment>
<dbReference type="AlphaFoldDB" id="Q1QE25"/>
<dbReference type="NCBIfam" id="TIGR00044">
    <property type="entry name" value="YggS family pyridoxal phosphate-dependent enzyme"/>
    <property type="match status" value="1"/>
</dbReference>
<dbReference type="SUPFAM" id="SSF51419">
    <property type="entry name" value="PLP-binding barrel"/>
    <property type="match status" value="1"/>
</dbReference>
<dbReference type="eggNOG" id="COG0325">
    <property type="taxonomic scope" value="Bacteria"/>
</dbReference>
<keyword evidence="7" id="KW-1185">Reference proteome</keyword>
<dbReference type="Gene3D" id="3.20.20.10">
    <property type="entry name" value="Alanine racemase"/>
    <property type="match status" value="1"/>
</dbReference>
<name>Q1QE25_PSYCK</name>
<reference evidence="6" key="1">
    <citation type="submission" date="2006-03" db="EMBL/GenBank/DDBJ databases">
        <title>Complete sequence of chromosome of Psychrobacter cryohalolentis K5.</title>
        <authorList>
            <consortium name="US DOE Joint Genome Institute"/>
            <person name="Copeland A."/>
            <person name="Lucas S."/>
            <person name="Lapidus A."/>
            <person name="Barry K."/>
            <person name="Detter J.C."/>
            <person name="Glavina del Rio T."/>
            <person name="Hammon N."/>
            <person name="Israni S."/>
            <person name="Dalin E."/>
            <person name="Tice H."/>
            <person name="Pitluck S."/>
            <person name="Brettin T."/>
            <person name="Bruce D."/>
            <person name="Han C."/>
            <person name="Tapia R."/>
            <person name="Sims D.R."/>
            <person name="Gilna P."/>
            <person name="Schmutz J."/>
            <person name="Larimer F."/>
            <person name="Land M."/>
            <person name="Hauser L."/>
            <person name="Kyrpides N."/>
            <person name="Kim E."/>
            <person name="Richardson P."/>
        </authorList>
    </citation>
    <scope>NUCLEOTIDE SEQUENCE</scope>
    <source>
        <strain evidence="6">K5</strain>
    </source>
</reference>
<dbReference type="Proteomes" id="UP000002425">
    <property type="component" value="Chromosome"/>
</dbReference>
<proteinExistence type="inferred from homology"/>
<dbReference type="Pfam" id="PF01168">
    <property type="entry name" value="Ala_racemase_N"/>
    <property type="match status" value="1"/>
</dbReference>
<evidence type="ECO:0000256" key="1">
    <source>
        <dbReference type="ARBA" id="ARBA00022898"/>
    </source>
</evidence>
<sequence length="276" mass="31146">MHSGKGSIQSALFDFELTISTRVFMNMSSQQVIKNVAIDLSNNDEAEVQHLTENWQQVKTQVVQACEQTLRAPSSVTLLAVSKTKSAEMVATLARQGQHDFGENYLQEAIEKIQLLREQVGCKHIVWHYIGSIQRNKTRDIAEHFDWVQTLERDIIAKRLNDQRPAELPPLNVLIQINIDNEDSKSGCLPEQLPELLTAIKNYERLQLRGLMIIPAKANTDAFKRTKQLFDDIKRTHPELSQWDTLSMGMSDDMTDAIASGTTMVRVGTAIFGARA</sequence>
<comment type="similarity">
    <text evidence="2 4">Belongs to the pyridoxal phosphate-binding protein YggS/PROSC family.</text>
</comment>
<dbReference type="HOGENOM" id="CLU_059988_0_1_6"/>
<dbReference type="HAMAP" id="MF_02087">
    <property type="entry name" value="PLP_homeostasis"/>
    <property type="match status" value="1"/>
</dbReference>
<dbReference type="KEGG" id="pcr:Pcryo_0294"/>
<evidence type="ECO:0000256" key="3">
    <source>
        <dbReference type="PIRSR" id="PIRSR004848-1"/>
    </source>
</evidence>
<dbReference type="InterPro" id="IPR011078">
    <property type="entry name" value="PyrdxlP_homeostasis"/>
</dbReference>
<organism evidence="6 7">
    <name type="scientific">Psychrobacter cryohalolentis (strain ATCC BAA-1226 / DSM 17306 / VKM B-2378 / K5)</name>
    <dbReference type="NCBI Taxonomy" id="335284"/>
    <lineage>
        <taxon>Bacteria</taxon>
        <taxon>Pseudomonadati</taxon>
        <taxon>Pseudomonadota</taxon>
        <taxon>Gammaproteobacteria</taxon>
        <taxon>Moraxellales</taxon>
        <taxon>Moraxellaceae</taxon>
        <taxon>Psychrobacter</taxon>
    </lineage>
</organism>
<dbReference type="PIRSF" id="PIRSF004848">
    <property type="entry name" value="YBL036c_PLPDEIII"/>
    <property type="match status" value="1"/>
</dbReference>
<feature type="domain" description="Alanine racemase N-terminal" evidence="5">
    <location>
        <begin position="73"/>
        <end position="275"/>
    </location>
</feature>
<dbReference type="PANTHER" id="PTHR10146">
    <property type="entry name" value="PROLINE SYNTHETASE CO-TRANSCRIBED BACTERIAL HOMOLOG PROTEIN"/>
    <property type="match status" value="1"/>
</dbReference>
<dbReference type="STRING" id="335284.Pcryo_0294"/>
<dbReference type="GO" id="GO:0030170">
    <property type="term" value="F:pyridoxal phosphate binding"/>
    <property type="evidence" value="ECO:0007669"/>
    <property type="project" value="UniProtKB-UniRule"/>
</dbReference>
<accession>Q1QE25</accession>
<dbReference type="CDD" id="cd06824">
    <property type="entry name" value="PLPDE_III_Yggs_like"/>
    <property type="match status" value="1"/>
</dbReference>